<feature type="domain" description="JmjC" evidence="4">
    <location>
        <begin position="80"/>
        <end position="243"/>
    </location>
</feature>
<evidence type="ECO:0000256" key="3">
    <source>
        <dbReference type="ARBA" id="ARBA00023004"/>
    </source>
</evidence>
<dbReference type="GO" id="GO:0046872">
    <property type="term" value="F:metal ion binding"/>
    <property type="evidence" value="ECO:0007669"/>
    <property type="project" value="UniProtKB-KW"/>
</dbReference>
<name>A0AAE3GGC9_9PSEU</name>
<accession>A0AAE3GGC9</accession>
<dbReference type="PANTHER" id="PTHR13096:SF8">
    <property type="entry name" value="RIBOSOMAL OXYGENASE 1"/>
    <property type="match status" value="1"/>
</dbReference>
<dbReference type="AlphaFoldDB" id="A0AAE3GGC9"/>
<dbReference type="SUPFAM" id="SSF51197">
    <property type="entry name" value="Clavaminate synthase-like"/>
    <property type="match status" value="1"/>
</dbReference>
<dbReference type="RefSeq" id="WP_253773144.1">
    <property type="nucleotide sequence ID" value="NZ_JAMTCK010000008.1"/>
</dbReference>
<evidence type="ECO:0000256" key="1">
    <source>
        <dbReference type="ARBA" id="ARBA00001954"/>
    </source>
</evidence>
<dbReference type="PANTHER" id="PTHR13096">
    <property type="entry name" value="MINA53 MYC INDUCED NUCLEAR ANTIGEN"/>
    <property type="match status" value="1"/>
</dbReference>
<evidence type="ECO:0000313" key="6">
    <source>
        <dbReference type="Proteomes" id="UP001206128"/>
    </source>
</evidence>
<evidence type="ECO:0000256" key="2">
    <source>
        <dbReference type="ARBA" id="ARBA00022723"/>
    </source>
</evidence>
<comment type="caution">
    <text evidence="5">The sequence shown here is derived from an EMBL/GenBank/DDBJ whole genome shotgun (WGS) entry which is preliminary data.</text>
</comment>
<dbReference type="Gene3D" id="2.60.120.650">
    <property type="entry name" value="Cupin"/>
    <property type="match status" value="1"/>
</dbReference>
<dbReference type="Pfam" id="PF08007">
    <property type="entry name" value="JmjC_2"/>
    <property type="match status" value="1"/>
</dbReference>
<sequence>MRHEFATAVADALNLSTETIGTEFRKASIHPDLSARLLTPQKLLDVVMRRSLEAHKLRVLVGGRDLHPQDYLRMNVASRGHSTPLADMVRLGRHLASGATMVADGLGIYDPVLEVACRAMQWLWHELVQVNAYLTTTSAAGFDLHWDDHDVVIVQLAGTKSWEVRGPSRKAPMHRDAEPNMEPPNEIVFAGTLHPGDVIHIPRGWWHRATREESGAGYSLHATFGMTRRTGVDYLMAAADESRKQEVFRTDLQRDVNQELTEAATQLLKDYSVTGFLAEREYQQASTRHINTHGLFGAPRKAVCITAFPPVVERDGEYLVVAAANRRITFKQQAGPALDLLLSGAPVDIAQASADTGVDVLALAEVLIEEDICAEATPELLAGYDGWVTP</sequence>
<comment type="cofactor">
    <cofactor evidence="1">
        <name>Fe(2+)</name>
        <dbReference type="ChEBI" id="CHEBI:29033"/>
    </cofactor>
</comment>
<proteinExistence type="predicted"/>
<evidence type="ECO:0000313" key="5">
    <source>
        <dbReference type="EMBL" id="MCP2166854.1"/>
    </source>
</evidence>
<keyword evidence="2" id="KW-0479">Metal-binding</keyword>
<keyword evidence="6" id="KW-1185">Reference proteome</keyword>
<reference evidence="5" key="1">
    <citation type="submission" date="2022-06" db="EMBL/GenBank/DDBJ databases">
        <title>Genomic Encyclopedia of Archaeal and Bacterial Type Strains, Phase II (KMG-II): from individual species to whole genera.</title>
        <authorList>
            <person name="Goeker M."/>
        </authorList>
    </citation>
    <scope>NUCLEOTIDE SEQUENCE</scope>
    <source>
        <strain evidence="5">DSM 43935</strain>
    </source>
</reference>
<evidence type="ECO:0000259" key="4">
    <source>
        <dbReference type="PROSITE" id="PS51184"/>
    </source>
</evidence>
<organism evidence="5 6">
    <name type="scientific">Goodfellowiella coeruleoviolacea</name>
    <dbReference type="NCBI Taxonomy" id="334858"/>
    <lineage>
        <taxon>Bacteria</taxon>
        <taxon>Bacillati</taxon>
        <taxon>Actinomycetota</taxon>
        <taxon>Actinomycetes</taxon>
        <taxon>Pseudonocardiales</taxon>
        <taxon>Pseudonocardiaceae</taxon>
        <taxon>Goodfellowiella</taxon>
    </lineage>
</organism>
<keyword evidence="3" id="KW-0408">Iron</keyword>
<dbReference type="EMBL" id="JAMTCK010000008">
    <property type="protein sequence ID" value="MCP2166854.1"/>
    <property type="molecule type" value="Genomic_DNA"/>
</dbReference>
<dbReference type="InterPro" id="IPR003347">
    <property type="entry name" value="JmjC_dom"/>
</dbReference>
<dbReference type="PROSITE" id="PS51184">
    <property type="entry name" value="JMJC"/>
    <property type="match status" value="1"/>
</dbReference>
<gene>
    <name evidence="5" type="ORF">LX83_003726</name>
</gene>
<dbReference type="Proteomes" id="UP001206128">
    <property type="component" value="Unassembled WGS sequence"/>
</dbReference>
<dbReference type="InterPro" id="IPR039994">
    <property type="entry name" value="NO66-like"/>
</dbReference>
<protein>
    <submittedName>
        <fullName evidence="5">Cupin superfamily protein</fullName>
    </submittedName>
</protein>